<dbReference type="EMBL" id="BEXT01000001">
    <property type="protein sequence ID" value="GBC60132.1"/>
    <property type="molecule type" value="Genomic_DNA"/>
</dbReference>
<feature type="transmembrane region" description="Helical" evidence="1">
    <location>
        <begin position="12"/>
        <end position="40"/>
    </location>
</feature>
<proteinExistence type="predicted"/>
<evidence type="ECO:0000313" key="2">
    <source>
        <dbReference type="EMBL" id="GBC60132.1"/>
    </source>
</evidence>
<name>A0A401FT34_9BACT</name>
<dbReference type="AlphaFoldDB" id="A0A401FT34"/>
<keyword evidence="1" id="KW-1133">Transmembrane helix</keyword>
<dbReference type="Proteomes" id="UP000288096">
    <property type="component" value="Unassembled WGS sequence"/>
</dbReference>
<organism evidence="2 3">
    <name type="scientific">Desulfonema ishimotonii</name>
    <dbReference type="NCBI Taxonomy" id="45657"/>
    <lineage>
        <taxon>Bacteria</taxon>
        <taxon>Pseudomonadati</taxon>
        <taxon>Thermodesulfobacteriota</taxon>
        <taxon>Desulfobacteria</taxon>
        <taxon>Desulfobacterales</taxon>
        <taxon>Desulfococcaceae</taxon>
        <taxon>Desulfonema</taxon>
    </lineage>
</organism>
<keyword evidence="1" id="KW-0812">Transmembrane</keyword>
<keyword evidence="3" id="KW-1185">Reference proteome</keyword>
<comment type="caution">
    <text evidence="2">The sequence shown here is derived from an EMBL/GenBank/DDBJ whole genome shotgun (WGS) entry which is preliminary data.</text>
</comment>
<reference evidence="3" key="2">
    <citation type="submission" date="2019-01" db="EMBL/GenBank/DDBJ databases">
        <title>Genome sequence of Desulfonema ishimotonii strain Tokyo 01.</title>
        <authorList>
            <person name="Fukui M."/>
        </authorList>
    </citation>
    <scope>NUCLEOTIDE SEQUENCE [LARGE SCALE GENOMIC DNA]</scope>
    <source>
        <strain evidence="3">Tokyo 01</strain>
    </source>
</reference>
<evidence type="ECO:0000256" key="1">
    <source>
        <dbReference type="SAM" id="Phobius"/>
    </source>
</evidence>
<dbReference type="RefSeq" id="WP_124327584.1">
    <property type="nucleotide sequence ID" value="NZ_BEXT01000001.1"/>
</dbReference>
<protein>
    <submittedName>
        <fullName evidence="2">Uncharacterized protein</fullName>
    </submittedName>
</protein>
<evidence type="ECO:0000313" key="3">
    <source>
        <dbReference type="Proteomes" id="UP000288096"/>
    </source>
</evidence>
<reference evidence="3" key="1">
    <citation type="submission" date="2017-11" db="EMBL/GenBank/DDBJ databases">
        <authorList>
            <person name="Watanabe M."/>
            <person name="Kojima H."/>
        </authorList>
    </citation>
    <scope>NUCLEOTIDE SEQUENCE [LARGE SCALE GENOMIC DNA]</scope>
    <source>
        <strain evidence="3">Tokyo 01</strain>
    </source>
</reference>
<keyword evidence="1" id="KW-0472">Membrane</keyword>
<feature type="transmembrane region" description="Helical" evidence="1">
    <location>
        <begin position="52"/>
        <end position="77"/>
    </location>
</feature>
<gene>
    <name evidence="2" type="ORF">DENIS_1077</name>
</gene>
<sequence>MNETVKKTAVKTIGAATGSAGSVGLISSAGSVAGLSAAGITSGLAALGGGSMLGGLVATSALPLAGVACACALYRWFSD</sequence>
<accession>A0A401FT34</accession>